<accession>A0A8K0DBJ3</accession>
<comment type="caution">
    <text evidence="2">The sequence shown here is derived from an EMBL/GenBank/DDBJ whole genome shotgun (WGS) entry which is preliminary data.</text>
</comment>
<protein>
    <submittedName>
        <fullName evidence="2">Uncharacterized protein</fullName>
    </submittedName>
</protein>
<keyword evidence="3" id="KW-1185">Reference proteome</keyword>
<feature type="region of interest" description="Disordered" evidence="1">
    <location>
        <begin position="28"/>
        <end position="60"/>
    </location>
</feature>
<sequence length="180" mass="20763">MEKKFYNLKNPKDVDYLLEHFDEINYEMAENSDVGGDEDPEDDLGDNFGESDDDTKNEEWLKNGYVPPMFAGTSFDRPFGIANAVEIDIQSPLAALRCSLANRSRRKFPKDELRNDRSLKKGESNSVNRREVGISKWKDRDTKSETDDKLDAQQQLQITGCYMLQCDLEVKTMMDENFLL</sequence>
<feature type="compositionally biased region" description="Acidic residues" evidence="1">
    <location>
        <begin position="35"/>
        <end position="56"/>
    </location>
</feature>
<evidence type="ECO:0000313" key="2">
    <source>
        <dbReference type="EMBL" id="KAF2900542.1"/>
    </source>
</evidence>
<dbReference type="AlphaFoldDB" id="A0A8K0DBJ3"/>
<reference evidence="2" key="1">
    <citation type="submission" date="2019-08" db="EMBL/GenBank/DDBJ databases">
        <title>The genome of the North American firefly Photinus pyralis.</title>
        <authorList>
            <consortium name="Photinus pyralis genome working group"/>
            <person name="Fallon T.R."/>
            <person name="Sander Lower S.E."/>
            <person name="Weng J.-K."/>
        </authorList>
    </citation>
    <scope>NUCLEOTIDE SEQUENCE</scope>
    <source>
        <strain evidence="2">TRF0915ILg1</strain>
        <tissue evidence="2">Whole body</tissue>
    </source>
</reference>
<evidence type="ECO:0000313" key="3">
    <source>
        <dbReference type="Proteomes" id="UP000801492"/>
    </source>
</evidence>
<evidence type="ECO:0000256" key="1">
    <source>
        <dbReference type="SAM" id="MobiDB-lite"/>
    </source>
</evidence>
<dbReference type="EMBL" id="VTPC01002121">
    <property type="protein sequence ID" value="KAF2900542.1"/>
    <property type="molecule type" value="Genomic_DNA"/>
</dbReference>
<dbReference type="Proteomes" id="UP000801492">
    <property type="component" value="Unassembled WGS sequence"/>
</dbReference>
<name>A0A8K0DBJ3_IGNLU</name>
<organism evidence="2 3">
    <name type="scientific">Ignelater luminosus</name>
    <name type="common">Cucubano</name>
    <name type="synonym">Pyrophorus luminosus</name>
    <dbReference type="NCBI Taxonomy" id="2038154"/>
    <lineage>
        <taxon>Eukaryota</taxon>
        <taxon>Metazoa</taxon>
        <taxon>Ecdysozoa</taxon>
        <taxon>Arthropoda</taxon>
        <taxon>Hexapoda</taxon>
        <taxon>Insecta</taxon>
        <taxon>Pterygota</taxon>
        <taxon>Neoptera</taxon>
        <taxon>Endopterygota</taxon>
        <taxon>Coleoptera</taxon>
        <taxon>Polyphaga</taxon>
        <taxon>Elateriformia</taxon>
        <taxon>Elateroidea</taxon>
        <taxon>Elateridae</taxon>
        <taxon>Agrypninae</taxon>
        <taxon>Pyrophorini</taxon>
        <taxon>Ignelater</taxon>
    </lineage>
</organism>
<gene>
    <name evidence="2" type="ORF">ILUMI_05642</name>
</gene>
<proteinExistence type="predicted"/>
<feature type="region of interest" description="Disordered" evidence="1">
    <location>
        <begin position="109"/>
        <end position="148"/>
    </location>
</feature>